<dbReference type="AlphaFoldDB" id="A0A4Y3QT51"/>
<dbReference type="SUPFAM" id="SSF46689">
    <property type="entry name" value="Homeodomain-like"/>
    <property type="match status" value="1"/>
</dbReference>
<evidence type="ECO:0000313" key="4">
    <source>
        <dbReference type="EMBL" id="GEB48392.1"/>
    </source>
</evidence>
<dbReference type="PROSITE" id="PS50977">
    <property type="entry name" value="HTH_TETR_2"/>
    <property type="match status" value="1"/>
</dbReference>
<dbReference type="RefSeq" id="WP_086818208.1">
    <property type="nucleotide sequence ID" value="NZ_BJMM01000003.1"/>
</dbReference>
<feature type="domain" description="HTH tetR-type" evidence="3">
    <location>
        <begin position="8"/>
        <end position="68"/>
    </location>
</feature>
<name>A0A4Y3QT51_STRCI</name>
<dbReference type="GO" id="GO:0003700">
    <property type="term" value="F:DNA-binding transcription factor activity"/>
    <property type="evidence" value="ECO:0007669"/>
    <property type="project" value="TreeGrafter"/>
</dbReference>
<feature type="DNA-binding region" description="H-T-H motif" evidence="2">
    <location>
        <begin position="31"/>
        <end position="50"/>
    </location>
</feature>
<dbReference type="Gene3D" id="1.10.357.10">
    <property type="entry name" value="Tetracycline Repressor, domain 2"/>
    <property type="match status" value="1"/>
</dbReference>
<reference evidence="4 5" key="1">
    <citation type="submission" date="2019-06" db="EMBL/GenBank/DDBJ databases">
        <title>Whole genome shotgun sequence of Streptomyces cacaoi subsp. cacaoi NBRC 12748.</title>
        <authorList>
            <person name="Hosoyama A."/>
            <person name="Uohara A."/>
            <person name="Ohji S."/>
            <person name="Ichikawa N."/>
        </authorList>
    </citation>
    <scope>NUCLEOTIDE SEQUENCE [LARGE SCALE GENOMIC DNA]</scope>
    <source>
        <strain evidence="4 5">NBRC 12748</strain>
    </source>
</reference>
<dbReference type="PANTHER" id="PTHR30055">
    <property type="entry name" value="HTH-TYPE TRANSCRIPTIONAL REGULATOR RUTR"/>
    <property type="match status" value="1"/>
</dbReference>
<protein>
    <recommendedName>
        <fullName evidence="3">HTH tetR-type domain-containing protein</fullName>
    </recommendedName>
</protein>
<dbReference type="PANTHER" id="PTHR30055:SF226">
    <property type="entry name" value="HTH-TYPE TRANSCRIPTIONAL REGULATOR PKSA"/>
    <property type="match status" value="1"/>
</dbReference>
<dbReference type="InterPro" id="IPR050109">
    <property type="entry name" value="HTH-type_TetR-like_transc_reg"/>
</dbReference>
<comment type="caution">
    <text evidence="4">The sequence shown here is derived from an EMBL/GenBank/DDBJ whole genome shotgun (WGS) entry which is preliminary data.</text>
</comment>
<dbReference type="OrthoDB" id="8479950at2"/>
<keyword evidence="1 2" id="KW-0238">DNA-binding</keyword>
<accession>A0A4Y3QT51</accession>
<dbReference type="Proteomes" id="UP000319210">
    <property type="component" value="Unassembled WGS sequence"/>
</dbReference>
<gene>
    <name evidence="4" type="ORF">SCA03_09430</name>
</gene>
<proteinExistence type="predicted"/>
<dbReference type="InterPro" id="IPR009057">
    <property type="entry name" value="Homeodomain-like_sf"/>
</dbReference>
<sequence>MHERRPEPTRRELLLAAGRDAFGRMPYDEVSLSEVAQEAGVAHGLPFHYFKNKRGFFIEVVRSLAEEMRIAYDDLNGLPHGEALRAAINRHIDYFEQRPHVLLGPIRSNLVTDSRVRDVFEETRWDGALAVLRLIGIDEPTEGIRLLMRSWLAFHDELLVQWILERPVPRPALVEVLVAGLTSILGSVTLLEAGPGPDLSALHEQTA</sequence>
<dbReference type="EMBL" id="BJMM01000003">
    <property type="protein sequence ID" value="GEB48392.1"/>
    <property type="molecule type" value="Genomic_DNA"/>
</dbReference>
<dbReference type="Pfam" id="PF00440">
    <property type="entry name" value="TetR_N"/>
    <property type="match status" value="1"/>
</dbReference>
<dbReference type="GO" id="GO:0000976">
    <property type="term" value="F:transcription cis-regulatory region binding"/>
    <property type="evidence" value="ECO:0007669"/>
    <property type="project" value="TreeGrafter"/>
</dbReference>
<organism evidence="4 5">
    <name type="scientific">Streptomyces cacaoi</name>
    <dbReference type="NCBI Taxonomy" id="1898"/>
    <lineage>
        <taxon>Bacteria</taxon>
        <taxon>Bacillati</taxon>
        <taxon>Actinomycetota</taxon>
        <taxon>Actinomycetes</taxon>
        <taxon>Kitasatosporales</taxon>
        <taxon>Streptomycetaceae</taxon>
        <taxon>Streptomyces</taxon>
    </lineage>
</organism>
<evidence type="ECO:0000259" key="3">
    <source>
        <dbReference type="PROSITE" id="PS50977"/>
    </source>
</evidence>
<evidence type="ECO:0000313" key="5">
    <source>
        <dbReference type="Proteomes" id="UP000319210"/>
    </source>
</evidence>
<keyword evidence="5" id="KW-1185">Reference proteome</keyword>
<evidence type="ECO:0000256" key="2">
    <source>
        <dbReference type="PROSITE-ProRule" id="PRU00335"/>
    </source>
</evidence>
<dbReference type="InterPro" id="IPR001647">
    <property type="entry name" value="HTH_TetR"/>
</dbReference>
<evidence type="ECO:0000256" key="1">
    <source>
        <dbReference type="ARBA" id="ARBA00023125"/>
    </source>
</evidence>